<name>X1NBA0_9ZZZZ</name>
<dbReference type="InterPro" id="IPR007438">
    <property type="entry name" value="DUF488"/>
</dbReference>
<dbReference type="AlphaFoldDB" id="X1NBA0"/>
<dbReference type="Pfam" id="PF04343">
    <property type="entry name" value="DUF488"/>
    <property type="match status" value="1"/>
</dbReference>
<dbReference type="PANTHER" id="PTHR39337:SF1">
    <property type="entry name" value="BLR5642 PROTEIN"/>
    <property type="match status" value="1"/>
</dbReference>
<proteinExistence type="predicted"/>
<evidence type="ECO:0008006" key="2">
    <source>
        <dbReference type="Google" id="ProtNLM"/>
    </source>
</evidence>
<sequence length="149" mass="17039">MASQGTIYTVGTSTRSAEEFIELLTSRGVAVAVDVRRFPSSRLEHFSKENLSTLLHEAGIDYVHMGKELGGYRRGGYQAFTTTSQFREGIERLTEIARGRMVAIVCAERFPWRCHRRFISTEMEKQGWQVSHIIDQERDWLPKNISASI</sequence>
<comment type="caution">
    <text evidence="1">The sequence shown here is derived from an EMBL/GenBank/DDBJ whole genome shotgun (WGS) entry which is preliminary data.</text>
</comment>
<accession>X1NBA0</accession>
<gene>
    <name evidence="1" type="ORF">S06H3_50153</name>
</gene>
<organism evidence="1">
    <name type="scientific">marine sediment metagenome</name>
    <dbReference type="NCBI Taxonomy" id="412755"/>
    <lineage>
        <taxon>unclassified sequences</taxon>
        <taxon>metagenomes</taxon>
        <taxon>ecological metagenomes</taxon>
    </lineage>
</organism>
<evidence type="ECO:0000313" key="1">
    <source>
        <dbReference type="EMBL" id="GAI40913.1"/>
    </source>
</evidence>
<dbReference type="EMBL" id="BARV01031724">
    <property type="protein sequence ID" value="GAI40913.1"/>
    <property type="molecule type" value="Genomic_DNA"/>
</dbReference>
<dbReference type="PANTHER" id="PTHR39337">
    <property type="entry name" value="BLR5642 PROTEIN"/>
    <property type="match status" value="1"/>
</dbReference>
<reference evidence="1" key="1">
    <citation type="journal article" date="2014" name="Front. Microbiol.">
        <title>High frequency of phylogenetically diverse reductive dehalogenase-homologous genes in deep subseafloor sedimentary metagenomes.</title>
        <authorList>
            <person name="Kawai M."/>
            <person name="Futagami T."/>
            <person name="Toyoda A."/>
            <person name="Takaki Y."/>
            <person name="Nishi S."/>
            <person name="Hori S."/>
            <person name="Arai W."/>
            <person name="Tsubouchi T."/>
            <person name="Morono Y."/>
            <person name="Uchiyama I."/>
            <person name="Ito T."/>
            <person name="Fujiyama A."/>
            <person name="Inagaki F."/>
            <person name="Takami H."/>
        </authorList>
    </citation>
    <scope>NUCLEOTIDE SEQUENCE</scope>
    <source>
        <strain evidence="1">Expedition CK06-06</strain>
    </source>
</reference>
<dbReference type="InterPro" id="IPR014519">
    <property type="entry name" value="UCP024492"/>
</dbReference>
<protein>
    <recommendedName>
        <fullName evidence="2">DUF488 domain-containing protein</fullName>
    </recommendedName>
</protein>
<dbReference type="PIRSF" id="PIRSF024492">
    <property type="entry name" value="UCP024492"/>
    <property type="match status" value="1"/>
</dbReference>